<name>A0A2V5L5J2_9MICC</name>
<gene>
    <name evidence="2" type="ORF">CVV68_16755</name>
</gene>
<evidence type="ECO:0000313" key="2">
    <source>
        <dbReference type="EMBL" id="PYI65872.1"/>
    </source>
</evidence>
<evidence type="ECO:0000259" key="1">
    <source>
        <dbReference type="SMART" id="SM00953"/>
    </source>
</evidence>
<dbReference type="AlphaFoldDB" id="A0A2V5L5J2"/>
<sequence length="205" mass="22352">MVVGPRGEFVPQEFVLAAGSSLYRLFSNGPDRRANQFNPGFGPRTRFAFFGNTKVPVLYAAATEEGAVCETLLHDIPLGGGDLRPDDYADKVMARLTSVRPLQLASFMGVGLRMLGIDASEITATAASHFGETVLWATAAHEAGFDGAVWMSHRCNTDRAYVFFGDRMSASDLVMDPTWARAFGLEPDLTWLSDFCAPLHINVGW</sequence>
<dbReference type="OrthoDB" id="3786493at2"/>
<proteinExistence type="predicted"/>
<dbReference type="EMBL" id="QJVD01000020">
    <property type="protein sequence ID" value="PYI65872.1"/>
    <property type="molecule type" value="Genomic_DNA"/>
</dbReference>
<keyword evidence="3" id="KW-1185">Reference proteome</keyword>
<organism evidence="2 3">
    <name type="scientific">Arthrobacter livingstonensis</name>
    <dbReference type="NCBI Taxonomy" id="670078"/>
    <lineage>
        <taxon>Bacteria</taxon>
        <taxon>Bacillati</taxon>
        <taxon>Actinomycetota</taxon>
        <taxon>Actinomycetes</taxon>
        <taxon>Micrococcales</taxon>
        <taxon>Micrococcaceae</taxon>
        <taxon>Arthrobacter</taxon>
    </lineage>
</organism>
<evidence type="ECO:0000313" key="3">
    <source>
        <dbReference type="Proteomes" id="UP000247832"/>
    </source>
</evidence>
<dbReference type="InterPro" id="IPR014914">
    <property type="entry name" value="RES_dom"/>
</dbReference>
<comment type="caution">
    <text evidence="2">The sequence shown here is derived from an EMBL/GenBank/DDBJ whole genome shotgun (WGS) entry which is preliminary data.</text>
</comment>
<dbReference type="Proteomes" id="UP000247832">
    <property type="component" value="Unassembled WGS sequence"/>
</dbReference>
<feature type="domain" description="RES" evidence="1">
    <location>
        <begin position="37"/>
        <end position="176"/>
    </location>
</feature>
<dbReference type="SMART" id="SM00953">
    <property type="entry name" value="RES"/>
    <property type="match status" value="1"/>
</dbReference>
<dbReference type="Pfam" id="PF08808">
    <property type="entry name" value="RES"/>
    <property type="match status" value="1"/>
</dbReference>
<accession>A0A2V5L5J2</accession>
<protein>
    <submittedName>
        <fullName evidence="2">RES domain-containing protein</fullName>
    </submittedName>
</protein>
<reference evidence="2 3" key="1">
    <citation type="submission" date="2018-05" db="EMBL/GenBank/DDBJ databases">
        <title>Genetic diversity of glacier-inhabiting Cryobacterium bacteria in China and description of Cryobacterium mengkeensis sp. nov. and Arthrobacter glacialis sp. nov.</title>
        <authorList>
            <person name="Liu Q."/>
            <person name="Xin Y.-H."/>
        </authorList>
    </citation>
    <scope>NUCLEOTIDE SEQUENCE [LARGE SCALE GENOMIC DNA]</scope>
    <source>
        <strain evidence="2 3">LI2</strain>
    </source>
</reference>